<dbReference type="GO" id="GO:0006636">
    <property type="term" value="P:unsaturated fatty acid biosynthetic process"/>
    <property type="evidence" value="ECO:0007669"/>
    <property type="project" value="UniProtKB-ARBA"/>
</dbReference>
<dbReference type="STRING" id="86259.A0A4Z1PFY4"/>
<dbReference type="Pfam" id="PF00173">
    <property type="entry name" value="Cyt-b5"/>
    <property type="match status" value="1"/>
</dbReference>
<keyword evidence="8" id="KW-0408">Iron</keyword>
<reference evidence="11 12" key="1">
    <citation type="submission" date="2019-04" db="EMBL/GenBank/DDBJ databases">
        <title>High contiguity whole genome sequence and gene annotation resource for two Venturia nashicola isolates.</title>
        <authorList>
            <person name="Prokchorchik M."/>
            <person name="Won K."/>
            <person name="Lee Y."/>
            <person name="Choi E.D."/>
            <person name="Segonzac C."/>
            <person name="Sohn K.H."/>
        </authorList>
    </citation>
    <scope>NUCLEOTIDE SEQUENCE [LARGE SCALE GENOMIC DNA]</scope>
    <source>
        <strain evidence="11 12">PRI2</strain>
    </source>
</reference>
<dbReference type="GO" id="GO:0016717">
    <property type="term" value="F:oxidoreductase activity, acting on paired donors, with oxidation of a pair of donors resulting in the reduction of molecular oxygen to two molecules of water"/>
    <property type="evidence" value="ECO:0007669"/>
    <property type="project" value="TreeGrafter"/>
</dbReference>
<dbReference type="PROSITE" id="PS50255">
    <property type="entry name" value="CYTOCHROME_B5_2"/>
    <property type="match status" value="1"/>
</dbReference>
<protein>
    <recommendedName>
        <fullName evidence="4">Delta 8-(E)-sphingolipid desaturase</fullName>
        <ecNumber evidence="3">1.14.19.18</ecNumber>
    </recommendedName>
</protein>
<dbReference type="EMBL" id="SNSC02000005">
    <property type="protein sequence ID" value="TID24226.1"/>
    <property type="molecule type" value="Genomic_DNA"/>
</dbReference>
<name>A0A4Z1PFY4_9PEZI</name>
<dbReference type="Pfam" id="PF00487">
    <property type="entry name" value="FA_desaturase"/>
    <property type="match status" value="1"/>
</dbReference>
<evidence type="ECO:0000256" key="6">
    <source>
        <dbReference type="ARBA" id="ARBA00022723"/>
    </source>
</evidence>
<dbReference type="GO" id="GO:0046872">
    <property type="term" value="F:metal ion binding"/>
    <property type="evidence" value="ECO:0007669"/>
    <property type="project" value="UniProtKB-KW"/>
</dbReference>
<evidence type="ECO:0000256" key="7">
    <source>
        <dbReference type="ARBA" id="ARBA00022919"/>
    </source>
</evidence>
<evidence type="ECO:0000256" key="1">
    <source>
        <dbReference type="ARBA" id="ARBA00004760"/>
    </source>
</evidence>
<dbReference type="InterPro" id="IPR036400">
    <property type="entry name" value="Cyt_B5-like_heme/steroid_sf"/>
</dbReference>
<dbReference type="SMR" id="A0A4Z1PFY4"/>
<dbReference type="PANTHER" id="PTHR19353">
    <property type="entry name" value="FATTY ACID DESATURASE 2"/>
    <property type="match status" value="1"/>
</dbReference>
<evidence type="ECO:0000313" key="11">
    <source>
        <dbReference type="EMBL" id="TID24226.1"/>
    </source>
</evidence>
<proteinExistence type="predicted"/>
<keyword evidence="5" id="KW-0349">Heme</keyword>
<dbReference type="InterPro" id="IPR001199">
    <property type="entry name" value="Cyt_B5-like_heme/steroid-bd"/>
</dbReference>
<evidence type="ECO:0000256" key="8">
    <source>
        <dbReference type="ARBA" id="ARBA00023004"/>
    </source>
</evidence>
<evidence type="ECO:0000256" key="9">
    <source>
        <dbReference type="SAM" id="Phobius"/>
    </source>
</evidence>
<feature type="domain" description="Cytochrome b5 heme-binding" evidence="10">
    <location>
        <begin position="42"/>
        <end position="117"/>
    </location>
</feature>
<evidence type="ECO:0000313" key="12">
    <source>
        <dbReference type="Proteomes" id="UP000298493"/>
    </source>
</evidence>
<evidence type="ECO:0000256" key="4">
    <source>
        <dbReference type="ARBA" id="ARBA00016939"/>
    </source>
</evidence>
<keyword evidence="9" id="KW-0812">Transmembrane</keyword>
<gene>
    <name evidence="11" type="ORF">E6O75_ATG02591</name>
</gene>
<dbReference type="GO" id="GO:0016020">
    <property type="term" value="C:membrane"/>
    <property type="evidence" value="ECO:0007669"/>
    <property type="project" value="TreeGrafter"/>
</dbReference>
<dbReference type="OrthoDB" id="260519at2759"/>
<dbReference type="EC" id="1.14.19.18" evidence="3"/>
<sequence length="484" mass="56027">MHRASALVEIIPKDDAVSSSSSRFPQKQAVQLRVPTRNGRPSRLISIEELEAANSIEKPWIAVRGKVYDLTKFVDKHPGGRDFLLLSVGRDATALYESLHTEKMTRVLNKYYIGDLKETNVPQYAPQSEFYQVVQNRVETYFKTIGKDPRDAPVMLWTYVFLTCFFVATYFAMMWRPESWTTAALPWIAAALSGWCCAMMGFYQNHDGCHASFTRSPLVWTALRRTYESMTGLSTLLWIYQHGLGHHPFTNVAGADPDIVSDDPGSIRVHGDQPWWNHYKWQKYYWLPLYSQLVLSRKITEWKNVFYDNQYKHIKINPPQVSEYLWFVVVTSVYALQHYVLPMTFFHIGFFRMMALHTVSDLVWSVYLTLIFQASHVNDDVAWPVPDADGNIKEDWAALQIEASLDFAHGDVMTTWLCGSLNYQAVHHLFPYVSQAFYPEIADIVKDTAKEYGVRYNLKDSIWDMIRAHVTRIEMFGEEPLPLR</sequence>
<feature type="transmembrane region" description="Helical" evidence="9">
    <location>
        <begin position="184"/>
        <end position="203"/>
    </location>
</feature>
<evidence type="ECO:0000256" key="3">
    <source>
        <dbReference type="ARBA" id="ARBA00012019"/>
    </source>
</evidence>
<keyword evidence="9" id="KW-1133">Transmembrane helix</keyword>
<accession>A0A4Z1PFY4</accession>
<dbReference type="SMART" id="SM01117">
    <property type="entry name" value="Cyt-b5"/>
    <property type="match status" value="1"/>
</dbReference>
<comment type="pathway">
    <text evidence="1">Lipid metabolism; sphingolipid metabolism.</text>
</comment>
<keyword evidence="9" id="KW-0472">Membrane</keyword>
<dbReference type="Proteomes" id="UP000298493">
    <property type="component" value="Unassembled WGS sequence"/>
</dbReference>
<dbReference type="CDD" id="cd03506">
    <property type="entry name" value="Delta6-FADS-like"/>
    <property type="match status" value="1"/>
</dbReference>
<dbReference type="PIRSF" id="PIRSF015921">
    <property type="entry name" value="FA_sphinglp_des"/>
    <property type="match status" value="1"/>
</dbReference>
<dbReference type="PROSITE" id="PS00191">
    <property type="entry name" value="CYTOCHROME_B5_1"/>
    <property type="match status" value="1"/>
</dbReference>
<keyword evidence="7" id="KW-0443">Lipid metabolism</keyword>
<feature type="transmembrane region" description="Helical" evidence="9">
    <location>
        <begin position="154"/>
        <end position="172"/>
    </location>
</feature>
<dbReference type="InterPro" id="IPR012171">
    <property type="entry name" value="Fatty_acid_desaturase"/>
</dbReference>
<comment type="caution">
    <text evidence="11">The sequence shown here is derived from an EMBL/GenBank/DDBJ whole genome shotgun (WGS) entry which is preliminary data.</text>
</comment>
<evidence type="ECO:0000256" key="2">
    <source>
        <dbReference type="ARBA" id="ARBA00004991"/>
    </source>
</evidence>
<evidence type="ECO:0000259" key="10">
    <source>
        <dbReference type="PROSITE" id="PS50255"/>
    </source>
</evidence>
<dbReference type="SUPFAM" id="SSF55856">
    <property type="entry name" value="Cytochrome b5-like heme/steroid binding domain"/>
    <property type="match status" value="1"/>
</dbReference>
<dbReference type="PRINTS" id="PR00363">
    <property type="entry name" value="CYTOCHROMEB5"/>
</dbReference>
<keyword evidence="6" id="KW-0479">Metal-binding</keyword>
<feature type="transmembrane region" description="Helical" evidence="9">
    <location>
        <begin position="324"/>
        <end position="346"/>
    </location>
</feature>
<dbReference type="GO" id="GO:0042759">
    <property type="term" value="P:long-chain fatty acid biosynthetic process"/>
    <property type="evidence" value="ECO:0007669"/>
    <property type="project" value="UniProtKB-ARBA"/>
</dbReference>
<dbReference type="PANTHER" id="PTHR19353:SF19">
    <property type="entry name" value="DELTA(5) FATTY ACID DESATURASE C-RELATED"/>
    <property type="match status" value="1"/>
</dbReference>
<dbReference type="InterPro" id="IPR018506">
    <property type="entry name" value="Cyt_B5_heme-BS"/>
</dbReference>
<evidence type="ECO:0000256" key="5">
    <source>
        <dbReference type="ARBA" id="ARBA00022617"/>
    </source>
</evidence>
<dbReference type="Gene3D" id="3.10.120.10">
    <property type="entry name" value="Cytochrome b5-like heme/steroid binding domain"/>
    <property type="match status" value="1"/>
</dbReference>
<comment type="pathway">
    <text evidence="2">Sphingolipid metabolism.</text>
</comment>
<keyword evidence="7" id="KW-0746">Sphingolipid metabolism</keyword>
<dbReference type="InterPro" id="IPR005804">
    <property type="entry name" value="FA_desaturase_dom"/>
</dbReference>
<dbReference type="UniPathway" id="UPA00222"/>
<dbReference type="GO" id="GO:0020037">
    <property type="term" value="F:heme binding"/>
    <property type="evidence" value="ECO:0007669"/>
    <property type="project" value="InterPro"/>
</dbReference>
<organism evidence="11 12">
    <name type="scientific">Venturia nashicola</name>
    <dbReference type="NCBI Taxonomy" id="86259"/>
    <lineage>
        <taxon>Eukaryota</taxon>
        <taxon>Fungi</taxon>
        <taxon>Dikarya</taxon>
        <taxon>Ascomycota</taxon>
        <taxon>Pezizomycotina</taxon>
        <taxon>Dothideomycetes</taxon>
        <taxon>Pleosporomycetidae</taxon>
        <taxon>Venturiales</taxon>
        <taxon>Venturiaceae</taxon>
        <taxon>Venturia</taxon>
    </lineage>
</organism>
<dbReference type="GO" id="GO:0006665">
    <property type="term" value="P:sphingolipid metabolic process"/>
    <property type="evidence" value="ECO:0007669"/>
    <property type="project" value="UniProtKB-UniPathway"/>
</dbReference>
<keyword evidence="12" id="KW-1185">Reference proteome</keyword>
<dbReference type="AlphaFoldDB" id="A0A4Z1PFY4"/>